<dbReference type="PANTHER" id="PTHR33112:SF16">
    <property type="entry name" value="HETEROKARYON INCOMPATIBILITY DOMAIN-CONTAINING PROTEIN"/>
    <property type="match status" value="1"/>
</dbReference>
<name>A0A1Y2M627_EPING</name>
<feature type="region of interest" description="Disordered" evidence="1">
    <location>
        <begin position="75"/>
        <end position="111"/>
    </location>
</feature>
<evidence type="ECO:0000313" key="4">
    <source>
        <dbReference type="Proteomes" id="UP000193240"/>
    </source>
</evidence>
<evidence type="ECO:0000256" key="1">
    <source>
        <dbReference type="SAM" id="MobiDB-lite"/>
    </source>
</evidence>
<gene>
    <name evidence="3" type="ORF">B5807_04632</name>
</gene>
<evidence type="ECO:0000259" key="2">
    <source>
        <dbReference type="Pfam" id="PF06985"/>
    </source>
</evidence>
<dbReference type="AlphaFoldDB" id="A0A1Y2M627"/>
<keyword evidence="4" id="KW-1185">Reference proteome</keyword>
<feature type="domain" description="Heterokaryon incompatibility" evidence="2">
    <location>
        <begin position="265"/>
        <end position="419"/>
    </location>
</feature>
<dbReference type="InterPro" id="IPR010730">
    <property type="entry name" value="HET"/>
</dbReference>
<dbReference type="InParanoid" id="A0A1Y2M627"/>
<evidence type="ECO:0000313" key="3">
    <source>
        <dbReference type="EMBL" id="OSS50947.1"/>
    </source>
</evidence>
<reference evidence="3 4" key="1">
    <citation type="journal article" date="2017" name="Genome Announc.">
        <title>Genome sequence of the saprophytic ascomycete Epicoccum nigrum ICMP 19927 strain isolated from New Zealand.</title>
        <authorList>
            <person name="Fokin M."/>
            <person name="Fleetwood D."/>
            <person name="Weir B.S."/>
            <person name="Villas-Boas S.G."/>
        </authorList>
    </citation>
    <scope>NUCLEOTIDE SEQUENCE [LARGE SCALE GENOMIC DNA]</scope>
    <source>
        <strain evidence="3 4">ICMP 19927</strain>
    </source>
</reference>
<organism evidence="3 4">
    <name type="scientific">Epicoccum nigrum</name>
    <name type="common">Soil fungus</name>
    <name type="synonym">Epicoccum purpurascens</name>
    <dbReference type="NCBI Taxonomy" id="105696"/>
    <lineage>
        <taxon>Eukaryota</taxon>
        <taxon>Fungi</taxon>
        <taxon>Dikarya</taxon>
        <taxon>Ascomycota</taxon>
        <taxon>Pezizomycotina</taxon>
        <taxon>Dothideomycetes</taxon>
        <taxon>Pleosporomycetidae</taxon>
        <taxon>Pleosporales</taxon>
        <taxon>Pleosporineae</taxon>
        <taxon>Didymellaceae</taxon>
        <taxon>Epicoccum</taxon>
    </lineage>
</organism>
<feature type="compositionally biased region" description="Basic and acidic residues" evidence="1">
    <location>
        <begin position="76"/>
        <end position="97"/>
    </location>
</feature>
<proteinExistence type="predicted"/>
<sequence length="820" mass="92970">MSAVKPGRVSKRKRAVSASLNRQQRLDVLRATMVVTVLHLQDALAIPDEPPSRAPVIKNFFEIFGTNGCRLQCGSKRQDAAEPESQKGIRSPHRDSTTRAARRSHNKDSKKHQTWFTSDELASSIKSGCGSCTVIGHILAYVFQHSAGESPDLYEYSIDRRWELKCRKAGEKAGATVQLFQHPSVGVHFEEMPTSKLLLGRTRSISRLKRWLLDCVSTHKRCAARSIPWTDSMRPARLLDVTAVDIHGNPGLRLIETVPGKSYTYVCLSHRWDEGINPHKTTVENLAEKLTSIDATKLPNNFRDAVDITREVDIQYLWVDSICVVQEGDEGQDLEKEIAKMGYIYQNAHLVIAAVSSPNSNAGCFIQDQWPDICLQIQGSDGGSYVIGARMLDRKGKALTISDVNNRYPLLTRAWVFQERLLSTRLVQCNYGEFQYACLESLTCECTASTLAPHPSNKATRNATYLGERHLLLKGSQAIQNQGSLSNWKRNVLFYWRTLTHEYMQHSISYPSDVLPAIGGCAQVLAYHLQVYEDQNSSARKLESHRVEYVAGMWKDTLAMDLLWHVRFQTYPAPRDSNGEAIRRFEPGFAQIRPLDSTAPSWSWASIPMGRTIAHIGWDDRNHEWSSTQLLLDDEVLKEVYYKPKFGGNPFGKLTTAYLKLEATLYPWYIRFFCYVAKRENVYETRNRPDVYAKRVDHNMRCSTVTEEIDVQGALVELSLDANTRREDLATTLFTGCVNTGPSCCALSEVSLLHVLHKEKPSRTLDVFLVLHKIDAIHGKPNCYKRIGLWKIVGHGDNIQTWEQIVQGRITPRKEKVWLF</sequence>
<dbReference type="Pfam" id="PF06985">
    <property type="entry name" value="HET"/>
    <property type="match status" value="1"/>
</dbReference>
<dbReference type="Proteomes" id="UP000193240">
    <property type="component" value="Unassembled WGS sequence"/>
</dbReference>
<dbReference type="PANTHER" id="PTHR33112">
    <property type="entry name" value="DOMAIN PROTEIN, PUTATIVE-RELATED"/>
    <property type="match status" value="1"/>
</dbReference>
<dbReference type="EMBL" id="KZ107841">
    <property type="protein sequence ID" value="OSS50947.1"/>
    <property type="molecule type" value="Genomic_DNA"/>
</dbReference>
<accession>A0A1Y2M627</accession>
<protein>
    <recommendedName>
        <fullName evidence="2">Heterokaryon incompatibility domain-containing protein</fullName>
    </recommendedName>
</protein>
<feature type="compositionally biased region" description="Basic residues" evidence="1">
    <location>
        <begin position="100"/>
        <end position="111"/>
    </location>
</feature>